<dbReference type="SUPFAM" id="SSF52540">
    <property type="entry name" value="P-loop containing nucleoside triphosphate hydrolases"/>
    <property type="match status" value="1"/>
</dbReference>
<dbReference type="Pfam" id="PF24883">
    <property type="entry name" value="NPHP3_N"/>
    <property type="match status" value="1"/>
</dbReference>
<comment type="caution">
    <text evidence="3">The sequence shown here is derived from an EMBL/GenBank/DDBJ whole genome shotgun (WGS) entry which is preliminary data.</text>
</comment>
<keyword evidence="4" id="KW-1185">Reference proteome</keyword>
<dbReference type="Gene3D" id="3.40.50.300">
    <property type="entry name" value="P-loop containing nucleotide triphosphate hydrolases"/>
    <property type="match status" value="1"/>
</dbReference>
<dbReference type="InterPro" id="IPR013933">
    <property type="entry name" value="CRC_Rsc7/Swp82"/>
</dbReference>
<protein>
    <recommendedName>
        <fullName evidence="2">NACHT domain-containing protein</fullName>
    </recommendedName>
</protein>
<organism evidence="3 4">
    <name type="scientific">Fusarium tricinctum</name>
    <dbReference type="NCBI Taxonomy" id="61284"/>
    <lineage>
        <taxon>Eukaryota</taxon>
        <taxon>Fungi</taxon>
        <taxon>Dikarya</taxon>
        <taxon>Ascomycota</taxon>
        <taxon>Pezizomycotina</taxon>
        <taxon>Sordariomycetes</taxon>
        <taxon>Hypocreomycetidae</taxon>
        <taxon>Hypocreales</taxon>
        <taxon>Nectriaceae</taxon>
        <taxon>Fusarium</taxon>
        <taxon>Fusarium tricinctum species complex</taxon>
    </lineage>
</organism>
<keyword evidence="1" id="KW-0677">Repeat</keyword>
<sequence length="972" mass="111140">MPLKPAVSAIARNKRDFANTTLEDVKKAARSIENQLAARQSLRNMRRLMPLFRGLEHYSKVVDILCNGTPYLPWIWAPITLILRVASEFVEAFEQIIRGYASIAESLRRFEILSDTFINEPDFQQTLAVFYADILKFHKHAYKFVRRSSWKLMFTTSWGRFQARFGNILADLKQHGALIDLEANARDISQSKAMRNDIRKWREESENRVSQEDIEQNAKQYESIVSWLQVNEGDQIAIMDSTTSQVADYQDTCGWLLKNKKVSSWANSQPDTPALWLKGPAGTGKSVLTTQLVNFMRGTKFVIYHFCTYRYVSSTMYEQVLKSLLLQIIQKDGDLVAHVYKTCILEKKQPTTASLEQLLQNLLASLSSDPNKAEYLWIVIDGLDECDPDKHMRLVRLVNQLTSKPVVPGSTVCKVLISSRAPSNALERLKRSQVISLNEEKKLLSEAIRQYVDRRLRLMDKKLRQLDLEHSDMKEIEDVIVIKAEGINIFFSGDEIKHSVKQLPQKLGDFYQRILTQILIQLDARSLDRIKCVFGWIAFAKRPLRKLELLSAIALSAGDPSVSRLAPQFLLEICALQQHGAATVTCLLSGLNVFCHTYAEQDRALRVAKGLHGLHVYATEFWTEYLLSWAASEYPRAEGDSVPLLDITCKLAASLNISPATTIPNPRHLDKMLDKRLQFLEKYPVLLNLVNQALQARSLDSLESRVLQNKMLASYQEVVKSLLDQNYYPELSTDEFELFKIHFGATTEELLKEHEKCHIRWFQCTFPGCQFPSFVSTRALKSHTRKHHTVTVTAKAIRRPGTGTGTPIWNSRKTNEQSLASFDPIGEDQTHCGRQPLPILRHLPPRVTISSDRTNAGSDTLFDLDVYAYPNGNLKNYRQYELATFILTGHGDTWFMFSKQCHAYFHTGFSRPLYHEVFMGRIELYQLSTPQRQELVHQGILSWLEEESTVQVVMATALLMIYGHQAIKDLIE</sequence>
<dbReference type="InterPro" id="IPR056125">
    <property type="entry name" value="DUF7708"/>
</dbReference>
<dbReference type="PANTHER" id="PTHR10039:SF14">
    <property type="entry name" value="NACHT DOMAIN-CONTAINING PROTEIN"/>
    <property type="match status" value="1"/>
</dbReference>
<accession>A0A8K0WAT3</accession>
<proteinExistence type="predicted"/>
<evidence type="ECO:0000313" key="3">
    <source>
        <dbReference type="EMBL" id="KAH7241487.1"/>
    </source>
</evidence>
<reference evidence="3" key="1">
    <citation type="journal article" date="2021" name="Nat. Commun.">
        <title>Genetic determinants of endophytism in the Arabidopsis root mycobiome.</title>
        <authorList>
            <person name="Mesny F."/>
            <person name="Miyauchi S."/>
            <person name="Thiergart T."/>
            <person name="Pickel B."/>
            <person name="Atanasova L."/>
            <person name="Karlsson M."/>
            <person name="Huettel B."/>
            <person name="Barry K.W."/>
            <person name="Haridas S."/>
            <person name="Chen C."/>
            <person name="Bauer D."/>
            <person name="Andreopoulos W."/>
            <person name="Pangilinan J."/>
            <person name="LaButti K."/>
            <person name="Riley R."/>
            <person name="Lipzen A."/>
            <person name="Clum A."/>
            <person name="Drula E."/>
            <person name="Henrissat B."/>
            <person name="Kohler A."/>
            <person name="Grigoriev I.V."/>
            <person name="Martin F.M."/>
            <person name="Hacquard S."/>
        </authorList>
    </citation>
    <scope>NUCLEOTIDE SEQUENCE</scope>
    <source>
        <strain evidence="3">MPI-SDFR-AT-0068</strain>
    </source>
</reference>
<evidence type="ECO:0000313" key="4">
    <source>
        <dbReference type="Proteomes" id="UP000813427"/>
    </source>
</evidence>
<dbReference type="Pfam" id="PF08624">
    <property type="entry name" value="CRC_subunit"/>
    <property type="match status" value="1"/>
</dbReference>
<dbReference type="EMBL" id="JAGPXF010000005">
    <property type="protein sequence ID" value="KAH7241487.1"/>
    <property type="molecule type" value="Genomic_DNA"/>
</dbReference>
<dbReference type="OrthoDB" id="7464126at2759"/>
<dbReference type="Pfam" id="PF24809">
    <property type="entry name" value="DUF7708"/>
    <property type="match status" value="1"/>
</dbReference>
<dbReference type="PANTHER" id="PTHR10039">
    <property type="entry name" value="AMELOGENIN"/>
    <property type="match status" value="1"/>
</dbReference>
<evidence type="ECO:0000256" key="1">
    <source>
        <dbReference type="ARBA" id="ARBA00022737"/>
    </source>
</evidence>
<dbReference type="Proteomes" id="UP000813427">
    <property type="component" value="Unassembled WGS sequence"/>
</dbReference>
<dbReference type="PROSITE" id="PS50837">
    <property type="entry name" value="NACHT"/>
    <property type="match status" value="1"/>
</dbReference>
<dbReference type="InterPro" id="IPR027417">
    <property type="entry name" value="P-loop_NTPase"/>
</dbReference>
<feature type="domain" description="NACHT" evidence="2">
    <location>
        <begin position="273"/>
        <end position="420"/>
    </location>
</feature>
<evidence type="ECO:0000259" key="2">
    <source>
        <dbReference type="PROSITE" id="PS50837"/>
    </source>
</evidence>
<dbReference type="AlphaFoldDB" id="A0A8K0WAT3"/>
<gene>
    <name evidence="3" type="ORF">BKA59DRAFT_529143</name>
</gene>
<name>A0A8K0WAT3_9HYPO</name>
<dbReference type="InterPro" id="IPR056884">
    <property type="entry name" value="NPHP3-like_N"/>
</dbReference>
<dbReference type="InterPro" id="IPR007111">
    <property type="entry name" value="NACHT_NTPase"/>
</dbReference>